<gene>
    <name evidence="3" type="ORF">KPH14_001595</name>
</gene>
<dbReference type="PANTHER" id="PTHR18914">
    <property type="entry name" value="ALPHA CATENIN"/>
    <property type="match status" value="1"/>
</dbReference>
<dbReference type="GO" id="GO:0016477">
    <property type="term" value="P:cell migration"/>
    <property type="evidence" value="ECO:0007669"/>
    <property type="project" value="TreeGrafter"/>
</dbReference>
<dbReference type="AlphaFoldDB" id="A0AAD9RZ97"/>
<name>A0AAD9RZ97_9HYME</name>
<organism evidence="3 4">
    <name type="scientific">Odynerus spinipes</name>
    <dbReference type="NCBI Taxonomy" id="1348599"/>
    <lineage>
        <taxon>Eukaryota</taxon>
        <taxon>Metazoa</taxon>
        <taxon>Ecdysozoa</taxon>
        <taxon>Arthropoda</taxon>
        <taxon>Hexapoda</taxon>
        <taxon>Insecta</taxon>
        <taxon>Pterygota</taxon>
        <taxon>Neoptera</taxon>
        <taxon>Endopterygota</taxon>
        <taxon>Hymenoptera</taxon>
        <taxon>Apocrita</taxon>
        <taxon>Aculeata</taxon>
        <taxon>Vespoidea</taxon>
        <taxon>Vespidae</taxon>
        <taxon>Eumeninae</taxon>
        <taxon>Odynerus</taxon>
    </lineage>
</organism>
<dbReference type="InterPro" id="IPR008837">
    <property type="entry name" value="Serendipity_A"/>
</dbReference>
<dbReference type="PANTHER" id="PTHR18914:SF33">
    <property type="entry name" value="RE47911P-RELATED"/>
    <property type="match status" value="1"/>
</dbReference>
<dbReference type="GO" id="GO:0008013">
    <property type="term" value="F:beta-catenin binding"/>
    <property type="evidence" value="ECO:0007669"/>
    <property type="project" value="TreeGrafter"/>
</dbReference>
<dbReference type="Pfam" id="PF05482">
    <property type="entry name" value="Serendipity_A"/>
    <property type="match status" value="1"/>
</dbReference>
<keyword evidence="2" id="KW-0963">Cytoplasm</keyword>
<dbReference type="GO" id="GO:0051015">
    <property type="term" value="F:actin filament binding"/>
    <property type="evidence" value="ECO:0007669"/>
    <property type="project" value="TreeGrafter"/>
</dbReference>
<dbReference type="Gene3D" id="1.20.120.810">
    <property type="entry name" value="Vinculin, Vh2 four-helix bundle"/>
    <property type="match status" value="1"/>
</dbReference>
<proteinExistence type="predicted"/>
<dbReference type="Proteomes" id="UP001258017">
    <property type="component" value="Unassembled WGS sequence"/>
</dbReference>
<evidence type="ECO:0000313" key="3">
    <source>
        <dbReference type="EMBL" id="KAK2588705.1"/>
    </source>
</evidence>
<evidence type="ECO:0000256" key="1">
    <source>
        <dbReference type="ARBA" id="ARBA00004496"/>
    </source>
</evidence>
<comment type="subcellular location">
    <subcellularLocation>
        <location evidence="1">Cytoplasm</location>
    </subcellularLocation>
</comment>
<reference evidence="3" key="2">
    <citation type="journal article" date="2023" name="Commun. Biol.">
        <title>Intrasexual cuticular hydrocarbon dimorphism in a wasp sheds light on hydrocarbon biosynthesis genes in Hymenoptera.</title>
        <authorList>
            <person name="Moris V.C."/>
            <person name="Podsiadlowski L."/>
            <person name="Martin S."/>
            <person name="Oeyen J.P."/>
            <person name="Donath A."/>
            <person name="Petersen M."/>
            <person name="Wilbrandt J."/>
            <person name="Misof B."/>
            <person name="Liedtke D."/>
            <person name="Thamm M."/>
            <person name="Scheiner R."/>
            <person name="Schmitt T."/>
            <person name="Niehuis O."/>
        </authorList>
    </citation>
    <scope>NUCLEOTIDE SEQUENCE</scope>
    <source>
        <strain evidence="3">GBR_01_08_01A</strain>
    </source>
</reference>
<dbReference type="EMBL" id="JAIFRP010000002">
    <property type="protein sequence ID" value="KAK2588705.1"/>
    <property type="molecule type" value="Genomic_DNA"/>
</dbReference>
<dbReference type="GO" id="GO:0005912">
    <property type="term" value="C:adherens junction"/>
    <property type="evidence" value="ECO:0007669"/>
    <property type="project" value="TreeGrafter"/>
</dbReference>
<dbReference type="GO" id="GO:0007349">
    <property type="term" value="P:cellularization"/>
    <property type="evidence" value="ECO:0007669"/>
    <property type="project" value="InterPro"/>
</dbReference>
<sequence>MSLKTKRMQKILDPIETQINNLKHSIRNSKAGTSDVLNIKSVFCEQLRALAEKFENLSKDDITDYQEMKTKIANTVEEFCLSNEFVTNKLVENISGHISEDAIGTLLDKFTMALKALENLECLPLKQRLQDCFDYVKEMGTVNEIEDFQNIKELGTSILEVLGPLQRYRKSLISSLLSEKIALYTCQIHTTFSILVQLIQEQHKLNASIYSCKKYICERMCLCFKLILDVLDASNPSPEEESLEKENHFVYRMDLVLDIVSEMSTKTQEQQVLECTQLWLGIEDIFSHAMSIAQMCQPQSFEAISAACHSIIGEYENLKSQLCSETPDPSVNNLFLNTLTDALYRLERKVNVSVLTLVMELFSDPFNALRKLVMTCGSSLTAKKRSKSDLHNAIEDFDQLTDKAMQIGIFANACCRDIERVNKIRNCLAGLESLENELVAAITAFYLHPDNKELRASVKLLTYQWQAEMNKLHNTVNLIIDSAAYCQVVLDELQDRIRVMSDCLDNRETVTQQQVQGIVLRAVSLSSQLTATVNDIGSDNIDRQTIMMIRELKAAIFETDASAKKLLVENATEPQQLRVIKRCELILNVIKRLQPALVTVMNNSMLISTNYGKASMGQGDMVHDFSLSYSTMYSLPQDEKTLTYIRTPYTVQNYKPPLSIQPANSVPRTQADLSSLIPYIRTGRMIRMEQSIMYKTPQKVTMDTEDHIITNKLKPRNLSNIRQHLFSRESFAPQNEINFSFETMDLTDILEKVTKLSETLTSTLSKSCNTKMQYINLSDEGNIRTLSAELCNVRVSPIKSFKDLNKTAVKEKLEESSIIGGGDAPSTIETKDYEDEQRLEKKIEMLKKQYFCKYINTNVINNQKTCNFITR</sequence>
<evidence type="ECO:0000256" key="2">
    <source>
        <dbReference type="ARBA" id="ARBA00022490"/>
    </source>
</evidence>
<dbReference type="GO" id="GO:0098609">
    <property type="term" value="P:cell-cell adhesion"/>
    <property type="evidence" value="ECO:0007669"/>
    <property type="project" value="TreeGrafter"/>
</dbReference>
<dbReference type="GO" id="GO:0005737">
    <property type="term" value="C:cytoplasm"/>
    <property type="evidence" value="ECO:0007669"/>
    <property type="project" value="UniProtKB-SubCell"/>
</dbReference>
<protein>
    <recommendedName>
        <fullName evidence="5">Serendipity locus protein alpha</fullName>
    </recommendedName>
</protein>
<evidence type="ECO:0008006" key="5">
    <source>
        <dbReference type="Google" id="ProtNLM"/>
    </source>
</evidence>
<keyword evidence="4" id="KW-1185">Reference proteome</keyword>
<comment type="caution">
    <text evidence="3">The sequence shown here is derived from an EMBL/GenBank/DDBJ whole genome shotgun (WGS) entry which is preliminary data.</text>
</comment>
<accession>A0AAD9RZ97</accession>
<reference evidence="3" key="1">
    <citation type="submission" date="2021-08" db="EMBL/GenBank/DDBJ databases">
        <authorList>
            <person name="Misof B."/>
            <person name="Oliver O."/>
            <person name="Podsiadlowski L."/>
            <person name="Donath A."/>
            <person name="Peters R."/>
            <person name="Mayer C."/>
            <person name="Rust J."/>
            <person name="Gunkel S."/>
            <person name="Lesny P."/>
            <person name="Martin S."/>
            <person name="Oeyen J.P."/>
            <person name="Petersen M."/>
            <person name="Panagiotis P."/>
            <person name="Wilbrandt J."/>
            <person name="Tanja T."/>
        </authorList>
    </citation>
    <scope>NUCLEOTIDE SEQUENCE</scope>
    <source>
        <strain evidence="3">GBR_01_08_01A</strain>
        <tissue evidence="3">Thorax + abdomen</tissue>
    </source>
</reference>
<dbReference type="GO" id="GO:0016342">
    <property type="term" value="C:catenin complex"/>
    <property type="evidence" value="ECO:0007669"/>
    <property type="project" value="TreeGrafter"/>
</dbReference>
<evidence type="ECO:0000313" key="4">
    <source>
        <dbReference type="Proteomes" id="UP001258017"/>
    </source>
</evidence>